<feature type="transmembrane region" description="Helical" evidence="2">
    <location>
        <begin position="106"/>
        <end position="139"/>
    </location>
</feature>
<reference evidence="3" key="2">
    <citation type="submission" date="2021-09" db="EMBL/GenBank/DDBJ databases">
        <authorList>
            <person name="Jia N."/>
            <person name="Wang J."/>
            <person name="Shi W."/>
            <person name="Du L."/>
            <person name="Sun Y."/>
            <person name="Zhan W."/>
            <person name="Jiang J."/>
            <person name="Wang Q."/>
            <person name="Zhang B."/>
            <person name="Ji P."/>
            <person name="Sakyi L.B."/>
            <person name="Cui X."/>
            <person name="Yuan T."/>
            <person name="Jiang B."/>
            <person name="Yang W."/>
            <person name="Lam T.T.-Y."/>
            <person name="Chang Q."/>
            <person name="Ding S."/>
            <person name="Wang X."/>
            <person name="Zhu J."/>
            <person name="Ruan X."/>
            <person name="Zhao L."/>
            <person name="Wei J."/>
            <person name="Que T."/>
            <person name="Du C."/>
            <person name="Cheng J."/>
            <person name="Dai P."/>
            <person name="Han X."/>
            <person name="Huang E."/>
            <person name="Gao Y."/>
            <person name="Liu J."/>
            <person name="Shao H."/>
            <person name="Ye R."/>
            <person name="Li L."/>
            <person name="Wei W."/>
            <person name="Wang X."/>
            <person name="Wang C."/>
            <person name="Huo Q."/>
            <person name="Li W."/>
            <person name="Guo W."/>
            <person name="Chen H."/>
            <person name="Chen S."/>
            <person name="Zhou L."/>
            <person name="Zhou L."/>
            <person name="Ni X."/>
            <person name="Tian J."/>
            <person name="Zhou Y."/>
            <person name="Sheng Y."/>
            <person name="Liu T."/>
            <person name="Pan Y."/>
            <person name="Xia L."/>
            <person name="Li J."/>
            <person name="Zhao F."/>
            <person name="Cao W."/>
        </authorList>
    </citation>
    <scope>NUCLEOTIDE SEQUENCE</scope>
    <source>
        <strain evidence="3">Rmic-2018</strain>
        <tissue evidence="3">Larvae</tissue>
    </source>
</reference>
<feature type="compositionally biased region" description="Polar residues" evidence="1">
    <location>
        <begin position="689"/>
        <end position="699"/>
    </location>
</feature>
<feature type="compositionally biased region" description="Pro residues" evidence="1">
    <location>
        <begin position="480"/>
        <end position="500"/>
    </location>
</feature>
<reference evidence="3" key="1">
    <citation type="journal article" date="2020" name="Cell">
        <title>Large-Scale Comparative Analyses of Tick Genomes Elucidate Their Genetic Diversity and Vector Capacities.</title>
        <authorList>
            <consortium name="Tick Genome and Microbiome Consortium (TIGMIC)"/>
            <person name="Jia N."/>
            <person name="Wang J."/>
            <person name="Shi W."/>
            <person name="Du L."/>
            <person name="Sun Y."/>
            <person name="Zhan W."/>
            <person name="Jiang J.F."/>
            <person name="Wang Q."/>
            <person name="Zhang B."/>
            <person name="Ji P."/>
            <person name="Bell-Sakyi L."/>
            <person name="Cui X.M."/>
            <person name="Yuan T.T."/>
            <person name="Jiang B.G."/>
            <person name="Yang W.F."/>
            <person name="Lam T.T."/>
            <person name="Chang Q.C."/>
            <person name="Ding S.J."/>
            <person name="Wang X.J."/>
            <person name="Zhu J.G."/>
            <person name="Ruan X.D."/>
            <person name="Zhao L."/>
            <person name="Wei J.T."/>
            <person name="Ye R.Z."/>
            <person name="Que T.C."/>
            <person name="Du C.H."/>
            <person name="Zhou Y.H."/>
            <person name="Cheng J.X."/>
            <person name="Dai P.F."/>
            <person name="Guo W.B."/>
            <person name="Han X.H."/>
            <person name="Huang E.J."/>
            <person name="Li L.F."/>
            <person name="Wei W."/>
            <person name="Gao Y.C."/>
            <person name="Liu J.Z."/>
            <person name="Shao H.Z."/>
            <person name="Wang X."/>
            <person name="Wang C.C."/>
            <person name="Yang T.C."/>
            <person name="Huo Q.B."/>
            <person name="Li W."/>
            <person name="Chen H.Y."/>
            <person name="Chen S.E."/>
            <person name="Zhou L.G."/>
            <person name="Ni X.B."/>
            <person name="Tian J.H."/>
            <person name="Sheng Y."/>
            <person name="Liu T."/>
            <person name="Pan Y.S."/>
            <person name="Xia L.Y."/>
            <person name="Li J."/>
            <person name="Zhao F."/>
            <person name="Cao W.C."/>
        </authorList>
    </citation>
    <scope>NUCLEOTIDE SEQUENCE</scope>
    <source>
        <strain evidence="3">Rmic-2018</strain>
    </source>
</reference>
<feature type="compositionally biased region" description="Low complexity" evidence="1">
    <location>
        <begin position="528"/>
        <end position="538"/>
    </location>
</feature>
<evidence type="ECO:0000256" key="1">
    <source>
        <dbReference type="SAM" id="MobiDB-lite"/>
    </source>
</evidence>
<feature type="transmembrane region" description="Helical" evidence="2">
    <location>
        <begin position="423"/>
        <end position="450"/>
    </location>
</feature>
<feature type="transmembrane region" description="Helical" evidence="2">
    <location>
        <begin position="257"/>
        <end position="284"/>
    </location>
</feature>
<feature type="compositionally biased region" description="Low complexity" evidence="1">
    <location>
        <begin position="672"/>
        <end position="681"/>
    </location>
</feature>
<feature type="region of interest" description="Disordered" evidence="1">
    <location>
        <begin position="666"/>
        <end position="699"/>
    </location>
</feature>
<dbReference type="EMBL" id="JABSTU010000009">
    <property type="protein sequence ID" value="KAH8022082.1"/>
    <property type="molecule type" value="Genomic_DNA"/>
</dbReference>
<keyword evidence="2" id="KW-0472">Membrane</keyword>
<keyword evidence="2" id="KW-0812">Transmembrane</keyword>
<dbReference type="VEuPathDB" id="VectorBase:LOC119186404"/>
<feature type="transmembrane region" description="Helical" evidence="2">
    <location>
        <begin position="220"/>
        <end position="245"/>
    </location>
</feature>
<keyword evidence="4" id="KW-1185">Reference proteome</keyword>
<feature type="region of interest" description="Disordered" evidence="1">
    <location>
        <begin position="575"/>
        <end position="594"/>
    </location>
</feature>
<name>A0A9J6DJ37_RHIMP</name>
<feature type="region of interest" description="Disordered" evidence="1">
    <location>
        <begin position="457"/>
        <end position="544"/>
    </location>
</feature>
<organism evidence="3 4">
    <name type="scientific">Rhipicephalus microplus</name>
    <name type="common">Cattle tick</name>
    <name type="synonym">Boophilus microplus</name>
    <dbReference type="NCBI Taxonomy" id="6941"/>
    <lineage>
        <taxon>Eukaryota</taxon>
        <taxon>Metazoa</taxon>
        <taxon>Ecdysozoa</taxon>
        <taxon>Arthropoda</taxon>
        <taxon>Chelicerata</taxon>
        <taxon>Arachnida</taxon>
        <taxon>Acari</taxon>
        <taxon>Parasitiformes</taxon>
        <taxon>Ixodida</taxon>
        <taxon>Ixodoidea</taxon>
        <taxon>Ixodidae</taxon>
        <taxon>Rhipicephalinae</taxon>
        <taxon>Rhipicephalus</taxon>
        <taxon>Boophilus</taxon>
    </lineage>
</organism>
<feature type="compositionally biased region" description="Pro residues" evidence="1">
    <location>
        <begin position="575"/>
        <end position="590"/>
    </location>
</feature>
<feature type="compositionally biased region" description="Basic residues" evidence="1">
    <location>
        <begin position="457"/>
        <end position="471"/>
    </location>
</feature>
<feature type="compositionally biased region" description="Low complexity" evidence="1">
    <location>
        <begin position="503"/>
        <end position="517"/>
    </location>
</feature>
<evidence type="ECO:0000313" key="4">
    <source>
        <dbReference type="Proteomes" id="UP000821866"/>
    </source>
</evidence>
<evidence type="ECO:0000313" key="3">
    <source>
        <dbReference type="EMBL" id="KAH8022082.1"/>
    </source>
</evidence>
<keyword evidence="2" id="KW-1133">Transmembrane helix</keyword>
<dbReference type="Proteomes" id="UP000821866">
    <property type="component" value="Chromosome 7"/>
</dbReference>
<evidence type="ECO:0000256" key="2">
    <source>
        <dbReference type="SAM" id="Phobius"/>
    </source>
</evidence>
<accession>A0A9J6DJ37</accession>
<dbReference type="AlphaFoldDB" id="A0A9J6DJ37"/>
<feature type="transmembrane region" description="Helical" evidence="2">
    <location>
        <begin position="72"/>
        <end position="99"/>
    </location>
</feature>
<comment type="caution">
    <text evidence="3">The sequence shown here is derived from an EMBL/GenBank/DDBJ whole genome shotgun (WGS) entry which is preliminary data.</text>
</comment>
<protein>
    <submittedName>
        <fullName evidence="3">Uncharacterized protein</fullName>
    </submittedName>
</protein>
<proteinExistence type="predicted"/>
<feature type="compositionally biased region" description="Basic residues" evidence="1">
    <location>
        <begin position="518"/>
        <end position="527"/>
    </location>
</feature>
<gene>
    <name evidence="3" type="ORF">HPB51_021805</name>
</gene>
<sequence length="699" mass="75166">MAAVAKKPVLVQLDIDSIDGGTSPWFSGIGRMFMAMVTTDPENADLFGQLASEGSMGTLVSYLDTEQAMVSFIALLCYIVLGLTLLSLFVVLPVAAFALRRYTASVGLVLCLMCGLVLVGCCLVQLICLMSMISTWYAMKDALDEKAPEAYQWTFELLHNYTQLTVTMLKAAKDPDPNLDKSLTATTNSIKWLKGNITAWENSFSAFDSLQGMTTGLLPFLQMGVLGLGMATAVSSAVLGCVAWNRRKKNLEQGKKSPIFVATIIVASAVLLLVHLIIALPMIARWLPLCVMTNTYLCAPYRDSSYVVLDDAIARLWPPSSRPEPFCRLVPSKLAVNCSTKGKAPIKSLPACPSNTAKKKTLEVPGEDAVVEVQVLRLPQPKAAAAPAAKAKVNGDCFYPYKIIDTDMTAACPLYSDNLVAHWMAMVVSVIFGVLAAMAAGVLAVVYLAIGEKKPKKKKIKKIRRRKRVKKVSSETQTPPLTPPPPPPPPPPPSPPPPEPVHVEVQVPEPLAVPVPIKSRRRRRKPVRPVLVMPQPTCSHPPPQPLPTPMPTLMPAPIFLPPPMMPAMSPFPMPLELASPPPSKPPPPPQMMSNCSGENQQSAVAYTNVNVYGGGAAGGYGSWPYVQSGLPAVYPTRAVISAQPGHTTLKPQQAPSRVVTQTSVTRLTGGWSPASPSTAASRRIVQGVRSATQPVVTER</sequence>